<dbReference type="GO" id="GO:0003677">
    <property type="term" value="F:DNA binding"/>
    <property type="evidence" value="ECO:0007669"/>
    <property type="project" value="UniProtKB-KW"/>
</dbReference>
<name>A0A2T0LWR9_9PSEU</name>
<evidence type="ECO:0000259" key="2">
    <source>
        <dbReference type="Pfam" id="PF13556"/>
    </source>
</evidence>
<dbReference type="EMBL" id="PVNH01000004">
    <property type="protein sequence ID" value="PRX48464.1"/>
    <property type="molecule type" value="Genomic_DNA"/>
</dbReference>
<evidence type="ECO:0000259" key="3">
    <source>
        <dbReference type="Pfam" id="PF17853"/>
    </source>
</evidence>
<sequence>MSPTKRHGLSAKTLRELERASGRLAKASVSAMEEQLPWFGRLPADQRASVLMITQSGAAGFVRWLRDSKEALKLTTEAFRSAPQELSRWISLRQAVGLVRLAIEVFEEQLPEFAADERERAALTEGILRYGREVAFATASSYAAAAEARGAWDARLEALVVDGIVRGDAEESLLSRAAALGWDPAAHATVLVGNPPSDDPPTVVFEVRSRAARAGRPVLLSVQGSRLVVVVAGPTEGSAKDQGILPTLAIAFAEGPVVAGPTVPSLAEAHHSAAEALSGLRAVVGWPAAPRPARSADLLPERALAGDPEAERLLIEGIARPLEEAGPALLETIDTYLESGGVLETCARTLFVHPNTVRYRLRKAAELTGRHPADPRDALVLRVALTVGRLARARGLW</sequence>
<dbReference type="InterPro" id="IPR041522">
    <property type="entry name" value="CdaR_GGDEF"/>
</dbReference>
<comment type="similarity">
    <text evidence="1">Belongs to the CdaR family.</text>
</comment>
<comment type="caution">
    <text evidence="4">The sequence shown here is derived from an EMBL/GenBank/DDBJ whole genome shotgun (WGS) entry which is preliminary data.</text>
</comment>
<dbReference type="Pfam" id="PF13556">
    <property type="entry name" value="HTH_30"/>
    <property type="match status" value="1"/>
</dbReference>
<feature type="domain" description="PucR C-terminal helix-turn-helix" evidence="2">
    <location>
        <begin position="329"/>
        <end position="386"/>
    </location>
</feature>
<dbReference type="AlphaFoldDB" id="A0A2T0LWR9"/>
<dbReference type="Gene3D" id="1.10.10.2840">
    <property type="entry name" value="PucR C-terminal helix-turn-helix domain"/>
    <property type="match status" value="1"/>
</dbReference>
<dbReference type="PANTHER" id="PTHR33744:SF7">
    <property type="entry name" value="PUCR FAMILY TRANSCRIPTIONAL REGULATOR"/>
    <property type="match status" value="1"/>
</dbReference>
<evidence type="ECO:0000313" key="5">
    <source>
        <dbReference type="Proteomes" id="UP000238362"/>
    </source>
</evidence>
<dbReference type="InterPro" id="IPR051448">
    <property type="entry name" value="CdaR-like_regulators"/>
</dbReference>
<protein>
    <submittedName>
        <fullName evidence="4">DNA-binding PucR family transcriptional regulator</fullName>
    </submittedName>
</protein>
<dbReference type="PANTHER" id="PTHR33744">
    <property type="entry name" value="CARBOHYDRATE DIACID REGULATOR"/>
    <property type="match status" value="1"/>
</dbReference>
<organism evidence="4 5">
    <name type="scientific">Prauserella shujinwangii</name>
    <dbReference type="NCBI Taxonomy" id="1453103"/>
    <lineage>
        <taxon>Bacteria</taxon>
        <taxon>Bacillati</taxon>
        <taxon>Actinomycetota</taxon>
        <taxon>Actinomycetes</taxon>
        <taxon>Pseudonocardiales</taxon>
        <taxon>Pseudonocardiaceae</taxon>
        <taxon>Prauserella</taxon>
    </lineage>
</organism>
<dbReference type="OrthoDB" id="3246591at2"/>
<dbReference type="Pfam" id="PF17853">
    <property type="entry name" value="GGDEF_2"/>
    <property type="match status" value="1"/>
</dbReference>
<dbReference type="Proteomes" id="UP000238362">
    <property type="component" value="Unassembled WGS sequence"/>
</dbReference>
<feature type="domain" description="CdaR GGDEF-like" evidence="3">
    <location>
        <begin position="167"/>
        <end position="282"/>
    </location>
</feature>
<proteinExistence type="inferred from homology"/>
<dbReference type="InterPro" id="IPR025736">
    <property type="entry name" value="PucR_C-HTH_dom"/>
</dbReference>
<evidence type="ECO:0000256" key="1">
    <source>
        <dbReference type="ARBA" id="ARBA00006754"/>
    </source>
</evidence>
<reference evidence="4 5" key="1">
    <citation type="submission" date="2018-03" db="EMBL/GenBank/DDBJ databases">
        <title>Genomic Encyclopedia of Type Strains, Phase III (KMG-III): the genomes of soil and plant-associated and newly described type strains.</title>
        <authorList>
            <person name="Whitman W."/>
        </authorList>
    </citation>
    <scope>NUCLEOTIDE SEQUENCE [LARGE SCALE GENOMIC DNA]</scope>
    <source>
        <strain evidence="4 5">CGMCC 4.7125</strain>
    </source>
</reference>
<gene>
    <name evidence="4" type="ORF">B0I33_104280</name>
</gene>
<dbReference type="InterPro" id="IPR042070">
    <property type="entry name" value="PucR_C-HTH_sf"/>
</dbReference>
<accession>A0A2T0LWR9</accession>
<keyword evidence="4" id="KW-0238">DNA-binding</keyword>
<keyword evidence="5" id="KW-1185">Reference proteome</keyword>
<dbReference type="RefSeq" id="WP_106178547.1">
    <property type="nucleotide sequence ID" value="NZ_PVNH01000004.1"/>
</dbReference>
<evidence type="ECO:0000313" key="4">
    <source>
        <dbReference type="EMBL" id="PRX48464.1"/>
    </source>
</evidence>